<evidence type="ECO:0000313" key="3">
    <source>
        <dbReference type="EMBL" id="HEH83446.1"/>
    </source>
</evidence>
<gene>
    <name evidence="4" type="ORF">ENP09_06955</name>
    <name evidence="3" type="ORF">ENP73_11020</name>
</gene>
<dbReference type="PANTHER" id="PTHR30388:SF6">
    <property type="entry name" value="XANTHINE DEHYDROGENASE SUBUNIT A-RELATED"/>
    <property type="match status" value="1"/>
</dbReference>
<dbReference type="Pfam" id="PF02625">
    <property type="entry name" value="XdhC_CoxI"/>
    <property type="match status" value="1"/>
</dbReference>
<reference evidence="3" key="1">
    <citation type="journal article" date="2020" name="mSystems">
        <title>Genome- and Community-Level Interaction Insights into Carbon Utilization and Element Cycling Functions of Hydrothermarchaeota in Hydrothermal Sediment.</title>
        <authorList>
            <person name="Zhou Z."/>
            <person name="Liu Y."/>
            <person name="Xu W."/>
            <person name="Pan J."/>
            <person name="Luo Z.H."/>
            <person name="Li M."/>
        </authorList>
    </citation>
    <scope>NUCLEOTIDE SEQUENCE [LARGE SCALE GENOMIC DNA]</scope>
    <source>
        <strain evidence="4">SpSt-189</strain>
        <strain evidence="3">SpSt-246</strain>
    </source>
</reference>
<proteinExistence type="predicted"/>
<dbReference type="Pfam" id="PF13478">
    <property type="entry name" value="XdhC_C"/>
    <property type="match status" value="1"/>
</dbReference>
<evidence type="ECO:0000259" key="2">
    <source>
        <dbReference type="Pfam" id="PF13478"/>
    </source>
</evidence>
<dbReference type="InterPro" id="IPR003777">
    <property type="entry name" value="XdhC_CoxI"/>
</dbReference>
<protein>
    <submittedName>
        <fullName evidence="3">XdhC family protein</fullName>
    </submittedName>
</protein>
<sequence length="354" mass="38162">MSPAEVQRLLQALSRAQGPAVLATLVRVRGSAYRREGAKMLVLPDATTVCSLSGGCLEPDVAQRALEVLRTGEPLRVGYDLEEDAVWGLGLGCGGSVEVYLEPLSDPLLKAFLEGLEEESPSLLATVLSGGKGRLLYREGRWEGRVEPEALEAQVRAYGEGLLQAQTPRARLLEVAGAEVFLDPHAPPLELVLFGGGHDAIPLAELARRFGLKVTVVDPRSAYVHEGNFPGCRLVLAHPEGLPEGLLGPRSYAVIMNHHLERDRKTLAYALRSEAPYIGVLGPRERFAKLRDALEAEGFRFGPEAMARIHNPVGLDLGAEGPEEVALSILGEVLAVSRGYEGGFLRARPGKVHK</sequence>
<dbReference type="AlphaFoldDB" id="A0A7C2FV67"/>
<feature type="domain" description="XdhC Rossmann" evidence="2">
    <location>
        <begin position="191"/>
        <end position="333"/>
    </location>
</feature>
<evidence type="ECO:0000259" key="1">
    <source>
        <dbReference type="Pfam" id="PF02625"/>
    </source>
</evidence>
<dbReference type="EMBL" id="DSHZ01000333">
    <property type="protein sequence ID" value="HEO42588.1"/>
    <property type="molecule type" value="Genomic_DNA"/>
</dbReference>
<accession>A0A7C2FV67</accession>
<dbReference type="InterPro" id="IPR027051">
    <property type="entry name" value="XdhC_Rossmann_dom"/>
</dbReference>
<dbReference type="EMBL" id="DSKL01000425">
    <property type="protein sequence ID" value="HEH83446.1"/>
    <property type="molecule type" value="Genomic_DNA"/>
</dbReference>
<feature type="domain" description="XdhC- CoxI" evidence="1">
    <location>
        <begin position="15"/>
        <end position="79"/>
    </location>
</feature>
<dbReference type="InterPro" id="IPR052698">
    <property type="entry name" value="MoCofactor_Util/Proc"/>
</dbReference>
<dbReference type="PANTHER" id="PTHR30388">
    <property type="entry name" value="ALDEHYDE OXIDOREDUCTASE MOLYBDENUM COFACTOR ASSEMBLY PROTEIN"/>
    <property type="match status" value="1"/>
</dbReference>
<dbReference type="Gene3D" id="3.40.50.720">
    <property type="entry name" value="NAD(P)-binding Rossmann-like Domain"/>
    <property type="match status" value="1"/>
</dbReference>
<evidence type="ECO:0000313" key="4">
    <source>
        <dbReference type="EMBL" id="HEO42588.1"/>
    </source>
</evidence>
<name>A0A7C2FV67_9DEIN</name>
<organism evidence="3">
    <name type="scientific">Thermus islandicus</name>
    <dbReference type="NCBI Taxonomy" id="540988"/>
    <lineage>
        <taxon>Bacteria</taxon>
        <taxon>Thermotogati</taxon>
        <taxon>Deinococcota</taxon>
        <taxon>Deinococci</taxon>
        <taxon>Thermales</taxon>
        <taxon>Thermaceae</taxon>
        <taxon>Thermus</taxon>
    </lineage>
</organism>
<comment type="caution">
    <text evidence="3">The sequence shown here is derived from an EMBL/GenBank/DDBJ whole genome shotgun (WGS) entry which is preliminary data.</text>
</comment>